<name>A0A8J6JER9_9FIRM</name>
<sequence>MSLFNGNMCQGPIVSSRDTGQLAEIFGVPVLACSLFDSDVLTISYSDLERGIKADYARPNVPEYMEFDSDTYQTQFPEFLVDLCGEDARERLREIWASEEYVFADDKMYDICGLLGAQALYSGDEIPEGFIPIT</sequence>
<dbReference type="AlphaFoldDB" id="A0A8J6JER9"/>
<dbReference type="RefSeq" id="WP_186920003.1">
    <property type="nucleotide sequence ID" value="NZ_JACOPQ010000013.1"/>
</dbReference>
<organism evidence="1 2">
    <name type="scientific">Lawsonibacter faecis</name>
    <dbReference type="NCBI Taxonomy" id="2763052"/>
    <lineage>
        <taxon>Bacteria</taxon>
        <taxon>Bacillati</taxon>
        <taxon>Bacillota</taxon>
        <taxon>Clostridia</taxon>
        <taxon>Eubacteriales</taxon>
        <taxon>Oscillospiraceae</taxon>
        <taxon>Lawsonibacter</taxon>
    </lineage>
</organism>
<dbReference type="EMBL" id="JACOPQ010000013">
    <property type="protein sequence ID" value="MBC5738226.1"/>
    <property type="molecule type" value="Genomic_DNA"/>
</dbReference>
<evidence type="ECO:0000313" key="1">
    <source>
        <dbReference type="EMBL" id="MBC5738226.1"/>
    </source>
</evidence>
<reference evidence="1" key="1">
    <citation type="submission" date="2020-08" db="EMBL/GenBank/DDBJ databases">
        <title>Genome public.</title>
        <authorList>
            <person name="Liu C."/>
            <person name="Sun Q."/>
        </authorList>
    </citation>
    <scope>NUCLEOTIDE SEQUENCE</scope>
    <source>
        <strain evidence="1">NSJ-52</strain>
    </source>
</reference>
<proteinExistence type="predicted"/>
<evidence type="ECO:0000313" key="2">
    <source>
        <dbReference type="Proteomes" id="UP000607645"/>
    </source>
</evidence>
<dbReference type="Proteomes" id="UP000607645">
    <property type="component" value="Unassembled WGS sequence"/>
</dbReference>
<gene>
    <name evidence="1" type="ORF">H8S62_14530</name>
</gene>
<comment type="caution">
    <text evidence="1">The sequence shown here is derived from an EMBL/GenBank/DDBJ whole genome shotgun (WGS) entry which is preliminary data.</text>
</comment>
<accession>A0A8J6JER9</accession>
<protein>
    <submittedName>
        <fullName evidence="1">Uncharacterized protein</fullName>
    </submittedName>
</protein>
<keyword evidence="2" id="KW-1185">Reference proteome</keyword>